<evidence type="ECO:0008006" key="4">
    <source>
        <dbReference type="Google" id="ProtNLM"/>
    </source>
</evidence>
<reference evidence="2 3" key="1">
    <citation type="submission" date="2019-02" db="EMBL/GenBank/DDBJ databases">
        <title>Genome sequencing of the rare red list fungi Antrodiella citrinella (Flaviporus citrinellus).</title>
        <authorList>
            <person name="Buettner E."/>
            <person name="Kellner H."/>
        </authorList>
    </citation>
    <scope>NUCLEOTIDE SEQUENCE [LARGE SCALE GENOMIC DNA]</scope>
    <source>
        <strain evidence="2 3">DSM 108506</strain>
    </source>
</reference>
<evidence type="ECO:0000313" key="3">
    <source>
        <dbReference type="Proteomes" id="UP000308730"/>
    </source>
</evidence>
<dbReference type="Gene3D" id="3.30.710.10">
    <property type="entry name" value="Potassium Channel Kv1.1, Chain A"/>
    <property type="match status" value="1"/>
</dbReference>
<dbReference type="InterPro" id="IPR011333">
    <property type="entry name" value="SKP1/BTB/POZ_sf"/>
</dbReference>
<dbReference type="Proteomes" id="UP000308730">
    <property type="component" value="Unassembled WGS sequence"/>
</dbReference>
<dbReference type="OrthoDB" id="6359816at2759"/>
<protein>
    <recommendedName>
        <fullName evidence="4">BTB domain-containing protein</fullName>
    </recommendedName>
</protein>
<evidence type="ECO:0000313" key="2">
    <source>
        <dbReference type="EMBL" id="THH26454.1"/>
    </source>
</evidence>
<proteinExistence type="predicted"/>
<name>A0A4S4MKU4_9APHY</name>
<sequence>MSPQSQSTPLQAALTTSVTNGHFLDTVYYLFSSRLSSGRVGKLQPLYANSQVLKAAGQHFRGQLSAGFQMRHELPNDIEDYDYAEDSDLEDDDQDDIATRSDIVFYIYLHQPALDEIDTVNCVDDKQRTLSNFKHVIVIPDVAATTWCALMCYIYTGEIKFALLKSGGKRHENIVKHKRDNPLAPIPCSPKSMYRLAEMIGLEGLKTLALENLQSQLSTVKIMDETFSKFSSWYPEILIAEADHICGLYLPLSSNTTTMTAIEEKISQVARGELPHAEGAIMALLRRFSEHKSITPKELDGDSRPSSPPGGYVPKKKLRSATTTMHAS</sequence>
<accession>A0A4S4MKU4</accession>
<keyword evidence="3" id="KW-1185">Reference proteome</keyword>
<comment type="caution">
    <text evidence="2">The sequence shown here is derived from an EMBL/GenBank/DDBJ whole genome shotgun (WGS) entry which is preliminary data.</text>
</comment>
<gene>
    <name evidence="2" type="ORF">EUX98_g7740</name>
</gene>
<dbReference type="AlphaFoldDB" id="A0A4S4MKU4"/>
<feature type="region of interest" description="Disordered" evidence="1">
    <location>
        <begin position="294"/>
        <end position="328"/>
    </location>
</feature>
<organism evidence="2 3">
    <name type="scientific">Antrodiella citrinella</name>
    <dbReference type="NCBI Taxonomy" id="2447956"/>
    <lineage>
        <taxon>Eukaryota</taxon>
        <taxon>Fungi</taxon>
        <taxon>Dikarya</taxon>
        <taxon>Basidiomycota</taxon>
        <taxon>Agaricomycotina</taxon>
        <taxon>Agaricomycetes</taxon>
        <taxon>Polyporales</taxon>
        <taxon>Steccherinaceae</taxon>
        <taxon>Antrodiella</taxon>
    </lineage>
</organism>
<feature type="compositionally biased region" description="Basic and acidic residues" evidence="1">
    <location>
        <begin position="294"/>
        <end position="303"/>
    </location>
</feature>
<dbReference type="EMBL" id="SGPM01000347">
    <property type="protein sequence ID" value="THH26454.1"/>
    <property type="molecule type" value="Genomic_DNA"/>
</dbReference>
<evidence type="ECO:0000256" key="1">
    <source>
        <dbReference type="SAM" id="MobiDB-lite"/>
    </source>
</evidence>